<dbReference type="AlphaFoldDB" id="A0A5B9QQ59"/>
<name>A0A5B9QQ59_9BACT</name>
<keyword evidence="2" id="KW-0808">Transferase</keyword>
<dbReference type="Gene3D" id="3.40.50.150">
    <property type="entry name" value="Vaccinia Virus protein VP39"/>
    <property type="match status" value="1"/>
</dbReference>
<gene>
    <name evidence="2" type="ORF">UC8_11370</name>
</gene>
<dbReference type="Pfam" id="PF13649">
    <property type="entry name" value="Methyltransf_25"/>
    <property type="match status" value="1"/>
</dbReference>
<dbReference type="PANTHER" id="PTHR11006">
    <property type="entry name" value="PROTEIN ARGININE N-METHYLTRANSFERASE"/>
    <property type="match status" value="1"/>
</dbReference>
<dbReference type="GO" id="GO:0016274">
    <property type="term" value="F:protein-arginine N-methyltransferase activity"/>
    <property type="evidence" value="ECO:0007669"/>
    <property type="project" value="InterPro"/>
</dbReference>
<keyword evidence="3" id="KW-1185">Reference proteome</keyword>
<dbReference type="SUPFAM" id="SSF53335">
    <property type="entry name" value="S-adenosyl-L-methionine-dependent methyltransferases"/>
    <property type="match status" value="1"/>
</dbReference>
<organism evidence="2 3">
    <name type="scientific">Roseimaritima ulvae</name>
    <dbReference type="NCBI Taxonomy" id="980254"/>
    <lineage>
        <taxon>Bacteria</taxon>
        <taxon>Pseudomonadati</taxon>
        <taxon>Planctomycetota</taxon>
        <taxon>Planctomycetia</taxon>
        <taxon>Pirellulales</taxon>
        <taxon>Pirellulaceae</taxon>
        <taxon>Roseimaritima</taxon>
    </lineage>
</organism>
<dbReference type="KEGG" id="rul:UC8_11370"/>
<dbReference type="GO" id="GO:0032259">
    <property type="term" value="P:methylation"/>
    <property type="evidence" value="ECO:0007669"/>
    <property type="project" value="UniProtKB-KW"/>
</dbReference>
<dbReference type="GO" id="GO:0042054">
    <property type="term" value="F:histone methyltransferase activity"/>
    <property type="evidence" value="ECO:0007669"/>
    <property type="project" value="TreeGrafter"/>
</dbReference>
<dbReference type="InterPro" id="IPR029063">
    <property type="entry name" value="SAM-dependent_MTases_sf"/>
</dbReference>
<dbReference type="InterPro" id="IPR025799">
    <property type="entry name" value="Arg_MeTrfase"/>
</dbReference>
<feature type="domain" description="Methyltransferase" evidence="1">
    <location>
        <begin position="53"/>
        <end position="142"/>
    </location>
</feature>
<evidence type="ECO:0000313" key="3">
    <source>
        <dbReference type="Proteomes" id="UP000325286"/>
    </source>
</evidence>
<dbReference type="CDD" id="cd02440">
    <property type="entry name" value="AdoMet_MTases"/>
    <property type="match status" value="1"/>
</dbReference>
<sequence>MTLTGTAPQTGTDEYLLGQYIPLVYHYNMLQDEDRVNAFQAAINHVVQPGMHVVELGAGTGILSSFAARRGATVTCVERIPDLADTARRLLTQNGWGEQVTVIQADAAKFTPSRPVDVVVCEMLHVGLLREKQAQVIAAFKRNYQRAFGGALPVFIPEVSILMVQPVTQSFDFAGYHAPVPSFHAPVLEQPRTTELAPLAAYANIDYRETIPMRFDFQMPMTADRPGSVNALRFITQNVLAIDMSKQAAITWANQCMVLPIDKALDVAAGQTLELRFDYEAGGSVESLNNSLDVKLVT</sequence>
<dbReference type="EMBL" id="CP042914">
    <property type="protein sequence ID" value="QEG39176.1"/>
    <property type="molecule type" value="Genomic_DNA"/>
</dbReference>
<reference evidence="2 3" key="1">
    <citation type="submission" date="2019-08" db="EMBL/GenBank/DDBJ databases">
        <title>Deep-cultivation of Planctomycetes and their phenomic and genomic characterization uncovers novel biology.</title>
        <authorList>
            <person name="Wiegand S."/>
            <person name="Jogler M."/>
            <person name="Boedeker C."/>
            <person name="Pinto D."/>
            <person name="Vollmers J."/>
            <person name="Rivas-Marin E."/>
            <person name="Kohn T."/>
            <person name="Peeters S.H."/>
            <person name="Heuer A."/>
            <person name="Rast P."/>
            <person name="Oberbeckmann S."/>
            <person name="Bunk B."/>
            <person name="Jeske O."/>
            <person name="Meyerdierks A."/>
            <person name="Storesund J.E."/>
            <person name="Kallscheuer N."/>
            <person name="Luecker S."/>
            <person name="Lage O.M."/>
            <person name="Pohl T."/>
            <person name="Merkel B.J."/>
            <person name="Hornburger P."/>
            <person name="Mueller R.-W."/>
            <person name="Bruemmer F."/>
            <person name="Labrenz M."/>
            <person name="Spormann A.M."/>
            <person name="Op den Camp H."/>
            <person name="Overmann J."/>
            <person name="Amann R."/>
            <person name="Jetten M.S.M."/>
            <person name="Mascher T."/>
            <person name="Medema M.H."/>
            <person name="Devos D.P."/>
            <person name="Kaster A.-K."/>
            <person name="Ovreas L."/>
            <person name="Rohde M."/>
            <person name="Galperin M.Y."/>
            <person name="Jogler C."/>
        </authorList>
    </citation>
    <scope>NUCLEOTIDE SEQUENCE [LARGE SCALE GENOMIC DNA]</scope>
    <source>
        <strain evidence="2 3">UC8</strain>
    </source>
</reference>
<dbReference type="PANTHER" id="PTHR11006:SF53">
    <property type="entry name" value="PROTEIN ARGININE N-METHYLTRANSFERASE 3"/>
    <property type="match status" value="1"/>
</dbReference>
<keyword evidence="2" id="KW-0489">Methyltransferase</keyword>
<evidence type="ECO:0000313" key="2">
    <source>
        <dbReference type="EMBL" id="QEG39176.1"/>
    </source>
</evidence>
<proteinExistence type="predicted"/>
<dbReference type="InterPro" id="IPR041698">
    <property type="entry name" value="Methyltransf_25"/>
</dbReference>
<dbReference type="RefSeq" id="WP_068142396.1">
    <property type="nucleotide sequence ID" value="NZ_CP042914.1"/>
</dbReference>
<protein>
    <submittedName>
        <fullName evidence="2">16S ribosomal RNA methyltransferase KsgA/Dim1 family protein</fullName>
    </submittedName>
</protein>
<evidence type="ECO:0000259" key="1">
    <source>
        <dbReference type="Pfam" id="PF13649"/>
    </source>
</evidence>
<accession>A0A5B9QQ59</accession>
<dbReference type="Proteomes" id="UP000325286">
    <property type="component" value="Chromosome"/>
</dbReference>
<dbReference type="OrthoDB" id="154490at2"/>